<dbReference type="HOGENOM" id="CLU_037990_1_1_1"/>
<keyword evidence="1" id="KW-0808">Transferase</keyword>
<evidence type="ECO:0000256" key="1">
    <source>
        <dbReference type="ARBA" id="ARBA00022679"/>
    </source>
</evidence>
<name>S8FJ34_FOMSC</name>
<dbReference type="PANTHER" id="PTHR43861:SF3">
    <property type="entry name" value="PUTATIVE (AFU_ORTHOLOGUE AFUA_2G14390)-RELATED"/>
    <property type="match status" value="1"/>
</dbReference>
<dbReference type="Gene3D" id="3.40.50.150">
    <property type="entry name" value="Vaccinia Virus protein VP39"/>
    <property type="match status" value="1"/>
</dbReference>
<evidence type="ECO:0000313" key="4">
    <source>
        <dbReference type="Proteomes" id="UP000015241"/>
    </source>
</evidence>
<dbReference type="eggNOG" id="KOG1270">
    <property type="taxonomic scope" value="Eukaryota"/>
</dbReference>
<dbReference type="PANTHER" id="PTHR43861">
    <property type="entry name" value="TRANS-ACONITATE 2-METHYLTRANSFERASE-RELATED"/>
    <property type="match status" value="1"/>
</dbReference>
<dbReference type="Pfam" id="PF13649">
    <property type="entry name" value="Methyltransf_25"/>
    <property type="match status" value="1"/>
</dbReference>
<gene>
    <name evidence="3" type="ORF">FOMPIDRAFT_1126650</name>
</gene>
<proteinExistence type="predicted"/>
<organism evidence="3 4">
    <name type="scientific">Fomitopsis schrenkii</name>
    <name type="common">Brown rot fungus</name>
    <dbReference type="NCBI Taxonomy" id="2126942"/>
    <lineage>
        <taxon>Eukaryota</taxon>
        <taxon>Fungi</taxon>
        <taxon>Dikarya</taxon>
        <taxon>Basidiomycota</taxon>
        <taxon>Agaricomycotina</taxon>
        <taxon>Agaricomycetes</taxon>
        <taxon>Polyporales</taxon>
        <taxon>Fomitopsis</taxon>
    </lineage>
</organism>
<dbReference type="CDD" id="cd02440">
    <property type="entry name" value="AdoMet_MTases"/>
    <property type="match status" value="1"/>
</dbReference>
<dbReference type="InParanoid" id="S8FJ34"/>
<dbReference type="Proteomes" id="UP000015241">
    <property type="component" value="Unassembled WGS sequence"/>
</dbReference>
<evidence type="ECO:0000259" key="2">
    <source>
        <dbReference type="Pfam" id="PF13649"/>
    </source>
</evidence>
<sequence length="238" mass="26679">MTDQPHLRSDSHDYEHSNKAYYDEHAQEYDERPNAQILARRLASAMRRKHGGLFDEDTTTLMDYACGTGLMSRELCPYVKSVVGVDISQGMVDQFNLRAFNQGLPPEEMKAVCLDLKREDHEFCGAKFNVIVCSLAYHHFPSIQDVTSLLASFLEPEGSLLVADIFRDTIQTDIFPDQGISGHGHIVAHQRGFDKEELRATFATAGLELKDFSVVTSGKMHGEEVDFFLAHGVKHSSV</sequence>
<dbReference type="OrthoDB" id="3647at2759"/>
<dbReference type="SUPFAM" id="SSF53335">
    <property type="entry name" value="S-adenosyl-L-methionine-dependent methyltransferases"/>
    <property type="match status" value="1"/>
</dbReference>
<dbReference type="EMBL" id="KE504166">
    <property type="protein sequence ID" value="EPS98389.1"/>
    <property type="molecule type" value="Genomic_DNA"/>
</dbReference>
<protein>
    <recommendedName>
        <fullName evidence="2">Methyltransferase domain-containing protein</fullName>
    </recommendedName>
</protein>
<keyword evidence="4" id="KW-1185">Reference proteome</keyword>
<reference evidence="3 4" key="1">
    <citation type="journal article" date="2012" name="Science">
        <title>The Paleozoic origin of enzymatic lignin decomposition reconstructed from 31 fungal genomes.</title>
        <authorList>
            <person name="Floudas D."/>
            <person name="Binder M."/>
            <person name="Riley R."/>
            <person name="Barry K."/>
            <person name="Blanchette R.A."/>
            <person name="Henrissat B."/>
            <person name="Martinez A.T."/>
            <person name="Otillar R."/>
            <person name="Spatafora J.W."/>
            <person name="Yadav J.S."/>
            <person name="Aerts A."/>
            <person name="Benoit I."/>
            <person name="Boyd A."/>
            <person name="Carlson A."/>
            <person name="Copeland A."/>
            <person name="Coutinho P.M."/>
            <person name="de Vries R.P."/>
            <person name="Ferreira P."/>
            <person name="Findley K."/>
            <person name="Foster B."/>
            <person name="Gaskell J."/>
            <person name="Glotzer D."/>
            <person name="Gorecki P."/>
            <person name="Heitman J."/>
            <person name="Hesse C."/>
            <person name="Hori C."/>
            <person name="Igarashi K."/>
            <person name="Jurgens J.A."/>
            <person name="Kallen N."/>
            <person name="Kersten P."/>
            <person name="Kohler A."/>
            <person name="Kuees U."/>
            <person name="Kumar T.K.A."/>
            <person name="Kuo A."/>
            <person name="LaButti K."/>
            <person name="Larrondo L.F."/>
            <person name="Lindquist E."/>
            <person name="Ling A."/>
            <person name="Lombard V."/>
            <person name="Lucas S."/>
            <person name="Lundell T."/>
            <person name="Martin R."/>
            <person name="McLaughlin D.J."/>
            <person name="Morgenstern I."/>
            <person name="Morin E."/>
            <person name="Murat C."/>
            <person name="Nagy L.G."/>
            <person name="Nolan M."/>
            <person name="Ohm R.A."/>
            <person name="Patyshakuliyeva A."/>
            <person name="Rokas A."/>
            <person name="Ruiz-Duenas F.J."/>
            <person name="Sabat G."/>
            <person name="Salamov A."/>
            <person name="Samejima M."/>
            <person name="Schmutz J."/>
            <person name="Slot J.C."/>
            <person name="St John F."/>
            <person name="Stenlid J."/>
            <person name="Sun H."/>
            <person name="Sun S."/>
            <person name="Syed K."/>
            <person name="Tsang A."/>
            <person name="Wiebenga A."/>
            <person name="Young D."/>
            <person name="Pisabarro A."/>
            <person name="Eastwood D.C."/>
            <person name="Martin F."/>
            <person name="Cullen D."/>
            <person name="Grigoriev I.V."/>
            <person name="Hibbett D.S."/>
        </authorList>
    </citation>
    <scope>NUCLEOTIDE SEQUENCE</scope>
    <source>
        <strain evidence="4">FP-58527</strain>
    </source>
</reference>
<feature type="domain" description="Methyltransferase" evidence="2">
    <location>
        <begin position="62"/>
        <end position="158"/>
    </location>
</feature>
<dbReference type="STRING" id="743788.S8FJ34"/>
<evidence type="ECO:0000313" key="3">
    <source>
        <dbReference type="EMBL" id="EPS98389.1"/>
    </source>
</evidence>
<accession>S8FJ34</accession>
<dbReference type="InterPro" id="IPR041698">
    <property type="entry name" value="Methyltransf_25"/>
</dbReference>
<dbReference type="GO" id="GO:0016740">
    <property type="term" value="F:transferase activity"/>
    <property type="evidence" value="ECO:0007669"/>
    <property type="project" value="UniProtKB-KW"/>
</dbReference>
<dbReference type="AlphaFoldDB" id="S8FJ34"/>
<dbReference type="InterPro" id="IPR029063">
    <property type="entry name" value="SAM-dependent_MTases_sf"/>
</dbReference>